<evidence type="ECO:0000256" key="3">
    <source>
        <dbReference type="ARBA" id="ARBA00022723"/>
    </source>
</evidence>
<dbReference type="PANTHER" id="PTHR24291">
    <property type="entry name" value="CYTOCHROME P450 FAMILY 4"/>
    <property type="match status" value="1"/>
</dbReference>
<evidence type="ECO:0000256" key="6">
    <source>
        <dbReference type="ARBA" id="ARBA00023033"/>
    </source>
</evidence>
<dbReference type="InterPro" id="IPR001128">
    <property type="entry name" value="Cyt_P450"/>
</dbReference>
<keyword evidence="2 7" id="KW-0349">Heme</keyword>
<keyword evidence="6 7" id="KW-0503">Monooxygenase</keyword>
<dbReference type="PRINTS" id="PR00463">
    <property type="entry name" value="EP450I"/>
</dbReference>
<keyword evidence="4 7" id="KW-0560">Oxidoreductase</keyword>
<evidence type="ECO:0000313" key="9">
    <source>
        <dbReference type="EMBL" id="QYD69266.1"/>
    </source>
</evidence>
<dbReference type="PRINTS" id="PR00385">
    <property type="entry name" value="P450"/>
</dbReference>
<feature type="region of interest" description="Disordered" evidence="8">
    <location>
        <begin position="1"/>
        <end position="21"/>
    </location>
</feature>
<evidence type="ECO:0000256" key="8">
    <source>
        <dbReference type="SAM" id="MobiDB-lite"/>
    </source>
</evidence>
<dbReference type="InterPro" id="IPR017972">
    <property type="entry name" value="Cyt_P450_CS"/>
</dbReference>
<dbReference type="InterPro" id="IPR050196">
    <property type="entry name" value="Cytochrome_P450_Monoox"/>
</dbReference>
<sequence>MQAPSPNTLPSPADIDARRAPLFTPPMPELPARRVSATGFVHAMRNDGLRLWTRDAYEADYVEERLFHQKRVLVNKPDMIHRVLVENAANYPRTDYAVRLIRPIGRYSVLLATGEQWKHQRRTIAPTLAPKMLPVLARHVAACTEDEVHALAALDGAPVDLLPVMRLLALKIAARSMFSLEIREFGPEVRAAVQEFMQRHTRASLAELVLPYWVPTPRDIPRNGFRRRWHALVERIIDARERQPAADGPRDLFDALMAARDPETGAAFSRVELADQVGTMIVAGHEPTGLTLLWALYLLANTPAAQAALADEVRDVDLSPERAGDALKALPYTRAVIDETLRLYPPAWVILRHCVEPDALEGLAVTRGTQMMISPWVLHHHRGFWQNPDAFDPTRFLRGAPAPERFTYLPFGTGPRVCIGAQFTLAETTLALARLVQAFDAQLASDEPVRPIGRATTIPDRPLWFRLKPRHARR</sequence>
<accession>A0ABX8UKN2</accession>
<dbReference type="PROSITE" id="PS00086">
    <property type="entry name" value="CYTOCHROME_P450"/>
    <property type="match status" value="1"/>
</dbReference>
<organism evidence="9 10">
    <name type="scientific">Paraburkholderia edwinii</name>
    <dbReference type="NCBI Taxonomy" id="2861782"/>
    <lineage>
        <taxon>Bacteria</taxon>
        <taxon>Pseudomonadati</taxon>
        <taxon>Pseudomonadota</taxon>
        <taxon>Betaproteobacteria</taxon>
        <taxon>Burkholderiales</taxon>
        <taxon>Burkholderiaceae</taxon>
        <taxon>Paraburkholderia</taxon>
    </lineage>
</organism>
<evidence type="ECO:0000256" key="5">
    <source>
        <dbReference type="ARBA" id="ARBA00023004"/>
    </source>
</evidence>
<dbReference type="Proteomes" id="UP000826462">
    <property type="component" value="Chromosome 1"/>
</dbReference>
<evidence type="ECO:0000256" key="4">
    <source>
        <dbReference type="ARBA" id="ARBA00023002"/>
    </source>
</evidence>
<dbReference type="InterPro" id="IPR036396">
    <property type="entry name" value="Cyt_P450_sf"/>
</dbReference>
<feature type="compositionally biased region" description="Polar residues" evidence="8">
    <location>
        <begin position="1"/>
        <end position="10"/>
    </location>
</feature>
<keyword evidence="10" id="KW-1185">Reference proteome</keyword>
<dbReference type="PANTHER" id="PTHR24291:SF50">
    <property type="entry name" value="BIFUNCTIONAL ALBAFLAVENONE MONOOXYGENASE_TERPENE SYNTHASE"/>
    <property type="match status" value="1"/>
</dbReference>
<protein>
    <submittedName>
        <fullName evidence="9">Cytochrome P450</fullName>
    </submittedName>
</protein>
<proteinExistence type="inferred from homology"/>
<evidence type="ECO:0000256" key="7">
    <source>
        <dbReference type="RuleBase" id="RU000461"/>
    </source>
</evidence>
<reference evidence="9 10" key="1">
    <citation type="submission" date="2021-07" db="EMBL/GenBank/DDBJ databases">
        <title>Paraburkholderia edwinii protects Aspergillus sp. from phenazines by acting as a toxin sponge.</title>
        <authorList>
            <person name="Dahlstrom K.M."/>
            <person name="Newman D.K."/>
        </authorList>
    </citation>
    <scope>NUCLEOTIDE SEQUENCE [LARGE SCALE GENOMIC DNA]</scope>
    <source>
        <strain evidence="9 10">Pe01</strain>
    </source>
</reference>
<gene>
    <name evidence="9" type="ORF">KZJ38_02460</name>
</gene>
<evidence type="ECO:0000256" key="2">
    <source>
        <dbReference type="ARBA" id="ARBA00022617"/>
    </source>
</evidence>
<keyword evidence="5 7" id="KW-0408">Iron</keyword>
<keyword evidence="3 7" id="KW-0479">Metal-binding</keyword>
<dbReference type="Gene3D" id="1.10.630.10">
    <property type="entry name" value="Cytochrome P450"/>
    <property type="match status" value="1"/>
</dbReference>
<comment type="similarity">
    <text evidence="1 7">Belongs to the cytochrome P450 family.</text>
</comment>
<dbReference type="EMBL" id="CP080095">
    <property type="protein sequence ID" value="QYD69266.1"/>
    <property type="molecule type" value="Genomic_DNA"/>
</dbReference>
<evidence type="ECO:0000313" key="10">
    <source>
        <dbReference type="Proteomes" id="UP000826462"/>
    </source>
</evidence>
<name>A0ABX8UKN2_9BURK</name>
<dbReference type="SUPFAM" id="SSF48264">
    <property type="entry name" value="Cytochrome P450"/>
    <property type="match status" value="1"/>
</dbReference>
<dbReference type="RefSeq" id="WP_219798633.1">
    <property type="nucleotide sequence ID" value="NZ_CP080095.1"/>
</dbReference>
<dbReference type="Pfam" id="PF00067">
    <property type="entry name" value="p450"/>
    <property type="match status" value="1"/>
</dbReference>
<evidence type="ECO:0000256" key="1">
    <source>
        <dbReference type="ARBA" id="ARBA00010617"/>
    </source>
</evidence>
<dbReference type="InterPro" id="IPR002401">
    <property type="entry name" value="Cyt_P450_E_grp-I"/>
</dbReference>